<comment type="caution">
    <text evidence="1">The sequence shown here is derived from an EMBL/GenBank/DDBJ whole genome shotgun (WGS) entry which is preliminary data.</text>
</comment>
<dbReference type="Proteomes" id="UP000091857">
    <property type="component" value="Chromosome 2"/>
</dbReference>
<protein>
    <submittedName>
        <fullName evidence="1">Uncharacterized protein</fullName>
    </submittedName>
</protein>
<gene>
    <name evidence="1" type="ORF">MANES_02G066350v8</name>
</gene>
<name>A0ACB7I3T5_MANES</name>
<reference evidence="2" key="1">
    <citation type="journal article" date="2016" name="Nat. Biotechnol.">
        <title>Sequencing wild and cultivated cassava and related species reveals extensive interspecific hybridization and genetic diversity.</title>
        <authorList>
            <person name="Bredeson J.V."/>
            <person name="Lyons J.B."/>
            <person name="Prochnik S.E."/>
            <person name="Wu G.A."/>
            <person name="Ha C.M."/>
            <person name="Edsinger-Gonzales E."/>
            <person name="Grimwood J."/>
            <person name="Schmutz J."/>
            <person name="Rabbi I.Y."/>
            <person name="Egesi C."/>
            <person name="Nauluvula P."/>
            <person name="Lebot V."/>
            <person name="Ndunguru J."/>
            <person name="Mkamilo G."/>
            <person name="Bart R.S."/>
            <person name="Setter T.L."/>
            <person name="Gleadow R.M."/>
            <person name="Kulakow P."/>
            <person name="Ferguson M.E."/>
            <person name="Rounsley S."/>
            <person name="Rokhsar D.S."/>
        </authorList>
    </citation>
    <scope>NUCLEOTIDE SEQUENCE [LARGE SCALE GENOMIC DNA]</scope>
    <source>
        <strain evidence="2">cv. AM560-2</strain>
    </source>
</reference>
<organism evidence="1 2">
    <name type="scientific">Manihot esculenta</name>
    <name type="common">Cassava</name>
    <name type="synonym">Jatropha manihot</name>
    <dbReference type="NCBI Taxonomy" id="3983"/>
    <lineage>
        <taxon>Eukaryota</taxon>
        <taxon>Viridiplantae</taxon>
        <taxon>Streptophyta</taxon>
        <taxon>Embryophyta</taxon>
        <taxon>Tracheophyta</taxon>
        <taxon>Spermatophyta</taxon>
        <taxon>Magnoliopsida</taxon>
        <taxon>eudicotyledons</taxon>
        <taxon>Gunneridae</taxon>
        <taxon>Pentapetalae</taxon>
        <taxon>rosids</taxon>
        <taxon>fabids</taxon>
        <taxon>Malpighiales</taxon>
        <taxon>Euphorbiaceae</taxon>
        <taxon>Crotonoideae</taxon>
        <taxon>Manihoteae</taxon>
        <taxon>Manihot</taxon>
    </lineage>
</organism>
<evidence type="ECO:0000313" key="2">
    <source>
        <dbReference type="Proteomes" id="UP000091857"/>
    </source>
</evidence>
<sequence>MSTFFINFFTLAPILIRHVRSLLQKRNPIRTCIPLQKIKKERKLHHYIIPTFTYLKSPSLPLTHVTNPSLPPSFFF</sequence>
<proteinExistence type="predicted"/>
<keyword evidence="2" id="KW-1185">Reference proteome</keyword>
<accession>A0ACB7I3T5</accession>
<dbReference type="EMBL" id="CM004388">
    <property type="protein sequence ID" value="KAG8659717.1"/>
    <property type="molecule type" value="Genomic_DNA"/>
</dbReference>
<evidence type="ECO:0000313" key="1">
    <source>
        <dbReference type="EMBL" id="KAG8659717.1"/>
    </source>
</evidence>